<name>A0A8J5S6C2_ZIZPA</name>
<comment type="caution">
    <text evidence="2">The sequence shown here is derived from an EMBL/GenBank/DDBJ whole genome shotgun (WGS) entry which is preliminary data.</text>
</comment>
<evidence type="ECO:0000256" key="1">
    <source>
        <dbReference type="SAM" id="MobiDB-lite"/>
    </source>
</evidence>
<evidence type="ECO:0000313" key="2">
    <source>
        <dbReference type="EMBL" id="KAG8061184.1"/>
    </source>
</evidence>
<feature type="region of interest" description="Disordered" evidence="1">
    <location>
        <begin position="1"/>
        <end position="23"/>
    </location>
</feature>
<dbReference type="EMBL" id="JAAALK010000286">
    <property type="protein sequence ID" value="KAG8061184.1"/>
    <property type="molecule type" value="Genomic_DNA"/>
</dbReference>
<dbReference type="Proteomes" id="UP000729402">
    <property type="component" value="Unassembled WGS sequence"/>
</dbReference>
<evidence type="ECO:0000313" key="3">
    <source>
        <dbReference type="Proteomes" id="UP000729402"/>
    </source>
</evidence>
<accession>A0A8J5S6C2</accession>
<reference evidence="2" key="1">
    <citation type="journal article" date="2021" name="bioRxiv">
        <title>Whole Genome Assembly and Annotation of Northern Wild Rice, Zizania palustris L., Supports a Whole Genome Duplication in the Zizania Genus.</title>
        <authorList>
            <person name="Haas M."/>
            <person name="Kono T."/>
            <person name="Macchietto M."/>
            <person name="Millas R."/>
            <person name="McGilp L."/>
            <person name="Shao M."/>
            <person name="Duquette J."/>
            <person name="Hirsch C.N."/>
            <person name="Kimball J."/>
        </authorList>
    </citation>
    <scope>NUCLEOTIDE SEQUENCE</scope>
    <source>
        <tissue evidence="2">Fresh leaf tissue</tissue>
    </source>
</reference>
<sequence>MPRFVAPSQPQQPYHHHPAGNPIVALLPPYRRSDPLPHRSPVATMPRSGGYRLDHNTAILAHVLLATVHHVRSACIDHVRSSIPIKHCLLLIEAPPSEAQRGEQTRQGRRRGKRGLKFRFGAISLTYVLQFWMNVDFVRLSPLNS</sequence>
<organism evidence="2 3">
    <name type="scientific">Zizania palustris</name>
    <name type="common">Northern wild rice</name>
    <dbReference type="NCBI Taxonomy" id="103762"/>
    <lineage>
        <taxon>Eukaryota</taxon>
        <taxon>Viridiplantae</taxon>
        <taxon>Streptophyta</taxon>
        <taxon>Embryophyta</taxon>
        <taxon>Tracheophyta</taxon>
        <taxon>Spermatophyta</taxon>
        <taxon>Magnoliopsida</taxon>
        <taxon>Liliopsida</taxon>
        <taxon>Poales</taxon>
        <taxon>Poaceae</taxon>
        <taxon>BOP clade</taxon>
        <taxon>Oryzoideae</taxon>
        <taxon>Oryzeae</taxon>
        <taxon>Zizaniinae</taxon>
        <taxon>Zizania</taxon>
    </lineage>
</organism>
<dbReference type="AlphaFoldDB" id="A0A8J5S6C2"/>
<keyword evidence="3" id="KW-1185">Reference proteome</keyword>
<reference evidence="2" key="2">
    <citation type="submission" date="2021-02" db="EMBL/GenBank/DDBJ databases">
        <authorList>
            <person name="Kimball J.A."/>
            <person name="Haas M.W."/>
            <person name="Macchietto M."/>
            <person name="Kono T."/>
            <person name="Duquette J."/>
            <person name="Shao M."/>
        </authorList>
    </citation>
    <scope>NUCLEOTIDE SEQUENCE</scope>
    <source>
        <tissue evidence="2">Fresh leaf tissue</tissue>
    </source>
</reference>
<gene>
    <name evidence="2" type="ORF">GUJ93_ZPchr0003g17581</name>
</gene>
<protein>
    <submittedName>
        <fullName evidence="2">Uncharacterized protein</fullName>
    </submittedName>
</protein>
<proteinExistence type="predicted"/>